<organism evidence="12 13">
    <name type="scientific">Deinococcus navajonensis</name>
    <dbReference type="NCBI Taxonomy" id="309884"/>
    <lineage>
        <taxon>Bacteria</taxon>
        <taxon>Thermotogati</taxon>
        <taxon>Deinococcota</taxon>
        <taxon>Deinococci</taxon>
        <taxon>Deinococcales</taxon>
        <taxon>Deinococcaceae</taxon>
        <taxon>Deinococcus</taxon>
    </lineage>
</organism>
<evidence type="ECO:0000256" key="8">
    <source>
        <dbReference type="ARBA" id="ARBA00023146"/>
    </source>
</evidence>
<dbReference type="CDD" id="cd00861">
    <property type="entry name" value="ProRS_anticodon_short"/>
    <property type="match status" value="1"/>
</dbReference>
<dbReference type="InterPro" id="IPR036754">
    <property type="entry name" value="YbaK/aa-tRNA-synt-asso_dom_sf"/>
</dbReference>
<dbReference type="Gene3D" id="3.40.50.800">
    <property type="entry name" value="Anticodon-binding domain"/>
    <property type="match status" value="1"/>
</dbReference>
<evidence type="ECO:0000313" key="13">
    <source>
        <dbReference type="Proteomes" id="UP001595998"/>
    </source>
</evidence>
<dbReference type="GO" id="GO:0004827">
    <property type="term" value="F:proline-tRNA ligase activity"/>
    <property type="evidence" value="ECO:0007669"/>
    <property type="project" value="UniProtKB-EC"/>
</dbReference>
<dbReference type="InterPro" id="IPR045864">
    <property type="entry name" value="aa-tRNA-synth_II/BPL/LPL"/>
</dbReference>
<comment type="caution">
    <text evidence="12">The sequence shown here is derived from an EMBL/GenBank/DDBJ whole genome shotgun (WGS) entry which is preliminary data.</text>
</comment>
<comment type="catalytic activity">
    <reaction evidence="9 10">
        <text>tRNA(Pro) + L-proline + ATP = L-prolyl-tRNA(Pro) + AMP + diphosphate</text>
        <dbReference type="Rhea" id="RHEA:14305"/>
        <dbReference type="Rhea" id="RHEA-COMP:9700"/>
        <dbReference type="Rhea" id="RHEA-COMP:9702"/>
        <dbReference type="ChEBI" id="CHEBI:30616"/>
        <dbReference type="ChEBI" id="CHEBI:33019"/>
        <dbReference type="ChEBI" id="CHEBI:60039"/>
        <dbReference type="ChEBI" id="CHEBI:78442"/>
        <dbReference type="ChEBI" id="CHEBI:78532"/>
        <dbReference type="ChEBI" id="CHEBI:456215"/>
        <dbReference type="EC" id="6.1.1.15"/>
    </reaction>
</comment>
<evidence type="ECO:0000256" key="2">
    <source>
        <dbReference type="ARBA" id="ARBA00011738"/>
    </source>
</evidence>
<dbReference type="InterPro" id="IPR007214">
    <property type="entry name" value="YbaK/aa-tRNA-synth-assoc-dom"/>
</dbReference>
<dbReference type="PANTHER" id="PTHR42753:SF2">
    <property type="entry name" value="PROLINE--TRNA LIGASE"/>
    <property type="match status" value="1"/>
</dbReference>
<keyword evidence="4 10" id="KW-0436">Ligase</keyword>
<reference evidence="13" key="1">
    <citation type="journal article" date="2019" name="Int. J. Syst. Evol. Microbiol.">
        <title>The Global Catalogue of Microorganisms (GCM) 10K type strain sequencing project: providing services to taxonomists for standard genome sequencing and annotation.</title>
        <authorList>
            <consortium name="The Broad Institute Genomics Platform"/>
            <consortium name="The Broad Institute Genome Sequencing Center for Infectious Disease"/>
            <person name="Wu L."/>
            <person name="Ma J."/>
        </authorList>
    </citation>
    <scope>NUCLEOTIDE SEQUENCE [LARGE SCALE GENOMIC DNA]</scope>
    <source>
        <strain evidence="13">CCUG 56029</strain>
    </source>
</reference>
<dbReference type="InterPro" id="IPR036621">
    <property type="entry name" value="Anticodon-bd_dom_sf"/>
</dbReference>
<evidence type="ECO:0000256" key="6">
    <source>
        <dbReference type="ARBA" id="ARBA00022840"/>
    </source>
</evidence>
<comment type="function">
    <text evidence="10">Catalyzes the attachment of proline to tRNA(Pro) in a two-step reaction: proline is first activated by ATP to form Pro-AMP and then transferred to the acceptor end of tRNA(Pro). As ProRS can inadvertently accommodate and process non-cognate amino acids such as alanine and cysteine, to avoid such errors it has two additional distinct editing activities against alanine. One activity is designated as 'pretransfer' editing and involves the tRNA(Pro)-independent hydrolysis of activated Ala-AMP. The other activity is designated 'posttransfer' editing and involves deacylation of mischarged Ala-tRNA(Pro). The misacylated Cys-tRNA(Pro) is not edited by ProRS.</text>
</comment>
<feature type="domain" description="Aminoacyl-transfer RNA synthetases class-II family profile" evidence="11">
    <location>
        <begin position="54"/>
        <end position="495"/>
    </location>
</feature>
<dbReference type="InterPro" id="IPR050062">
    <property type="entry name" value="Pro-tRNA_synthetase"/>
</dbReference>
<dbReference type="HAMAP" id="MF_01569">
    <property type="entry name" value="Pro_tRNA_synth_type1"/>
    <property type="match status" value="1"/>
</dbReference>
<dbReference type="NCBIfam" id="NF006625">
    <property type="entry name" value="PRK09194.1"/>
    <property type="match status" value="1"/>
</dbReference>
<evidence type="ECO:0000256" key="9">
    <source>
        <dbReference type="ARBA" id="ARBA00047671"/>
    </source>
</evidence>
<keyword evidence="8 10" id="KW-0030">Aminoacyl-tRNA synthetase</keyword>
<comment type="domain">
    <text evidence="10">Consists of three domains: the N-terminal catalytic domain, the editing domain and the C-terminal anticodon-binding domain.</text>
</comment>
<dbReference type="InterPro" id="IPR002314">
    <property type="entry name" value="aa-tRNA-synt_IIb"/>
</dbReference>
<evidence type="ECO:0000256" key="4">
    <source>
        <dbReference type="ARBA" id="ARBA00022598"/>
    </source>
</evidence>
<comment type="similarity">
    <text evidence="10">Belongs to the class-II aminoacyl-tRNA synthetase family. ProS type 1 subfamily.</text>
</comment>
<dbReference type="EMBL" id="JBHSEH010000022">
    <property type="protein sequence ID" value="MFC4427571.1"/>
    <property type="molecule type" value="Genomic_DNA"/>
</dbReference>
<name>A0ABV8XRP4_9DEIO</name>
<proteinExistence type="inferred from homology"/>
<keyword evidence="3 10" id="KW-0963">Cytoplasm</keyword>
<dbReference type="InterPro" id="IPR004500">
    <property type="entry name" value="Pro-tRNA-synth_IIa_bac-type"/>
</dbReference>
<comment type="subcellular location">
    <subcellularLocation>
        <location evidence="1 10">Cytoplasm</location>
    </subcellularLocation>
</comment>
<dbReference type="PROSITE" id="PS50862">
    <property type="entry name" value="AA_TRNA_LIGASE_II"/>
    <property type="match status" value="1"/>
</dbReference>
<evidence type="ECO:0000256" key="7">
    <source>
        <dbReference type="ARBA" id="ARBA00022917"/>
    </source>
</evidence>
<evidence type="ECO:0000256" key="3">
    <source>
        <dbReference type="ARBA" id="ARBA00022490"/>
    </source>
</evidence>
<dbReference type="Pfam" id="PF00587">
    <property type="entry name" value="tRNA-synt_2b"/>
    <property type="match status" value="1"/>
</dbReference>
<keyword evidence="7 10" id="KW-0648">Protein biosynthesis</keyword>
<dbReference type="InterPro" id="IPR023717">
    <property type="entry name" value="Pro-tRNA-Synthase_IIa_type1"/>
</dbReference>
<dbReference type="PRINTS" id="PR01046">
    <property type="entry name" value="TRNASYNTHPRO"/>
</dbReference>
<accession>A0ABV8XRP4</accession>
<evidence type="ECO:0000256" key="10">
    <source>
        <dbReference type="HAMAP-Rule" id="MF_01569"/>
    </source>
</evidence>
<dbReference type="PANTHER" id="PTHR42753">
    <property type="entry name" value="MITOCHONDRIAL RIBOSOME PROTEIN L39/PROLYL-TRNA LIGASE FAMILY MEMBER"/>
    <property type="match status" value="1"/>
</dbReference>
<dbReference type="Gene3D" id="3.30.930.10">
    <property type="entry name" value="Bira Bifunctional Protein, Domain 2"/>
    <property type="match status" value="2"/>
</dbReference>
<dbReference type="Proteomes" id="UP001595998">
    <property type="component" value="Unassembled WGS sequence"/>
</dbReference>
<gene>
    <name evidence="10" type="primary">proS</name>
    <name evidence="12" type="ORF">ACFOZ9_15235</name>
</gene>
<evidence type="ECO:0000259" key="11">
    <source>
        <dbReference type="PROSITE" id="PS50862"/>
    </source>
</evidence>
<dbReference type="InterPro" id="IPR006195">
    <property type="entry name" value="aa-tRNA-synth_II"/>
</dbReference>
<keyword evidence="5 10" id="KW-0547">Nucleotide-binding</keyword>
<dbReference type="EC" id="6.1.1.15" evidence="10"/>
<evidence type="ECO:0000256" key="5">
    <source>
        <dbReference type="ARBA" id="ARBA00022741"/>
    </source>
</evidence>
<dbReference type="Pfam" id="PF03129">
    <property type="entry name" value="HGTP_anticodon"/>
    <property type="match status" value="1"/>
</dbReference>
<evidence type="ECO:0000256" key="1">
    <source>
        <dbReference type="ARBA" id="ARBA00004496"/>
    </source>
</evidence>
<evidence type="ECO:0000313" key="12">
    <source>
        <dbReference type="EMBL" id="MFC4427571.1"/>
    </source>
</evidence>
<dbReference type="SUPFAM" id="SSF55826">
    <property type="entry name" value="YbaK/ProRS associated domain"/>
    <property type="match status" value="1"/>
</dbReference>
<protein>
    <recommendedName>
        <fullName evidence="10">Proline--tRNA ligase</fullName>
        <ecNumber evidence="10">6.1.1.15</ecNumber>
    </recommendedName>
    <alternativeName>
        <fullName evidence="10">Prolyl-tRNA synthetase</fullName>
        <shortName evidence="10">ProRS</shortName>
    </alternativeName>
</protein>
<sequence>MSQGLFPTWREAPADAETRGTVMLLRAGYVRKLGSGLYANLPLMQRTLQKLEALIRQELEGLGQEVSFPVLQPEQLWQESGRWAAYTQAESIMFTVRDRGGRQLALGPTHEEVAVVTVRDLIRSYRDLPLSVYQIGRKFRDELRPRFGLLRTREFTMKDGYSFHASPEDLHAHFEATADAYGRLLRRLGVEWRSVEADSGHIGGAESREFMVLSAVGEDEVLWTADGRYAANAERAVAGSVDVTPSPFVQRQRQHTPGAGTVAAACTLLGCKSAHMVKNLLYDAVVARSDGSLRVPVLVSLRGDHSVNPTKLWNAVQTRSRTWGGGTLISLDTAHSESWAQDQAAGLPLGYVGPDLPDTVLARRADVFPAFLRLCDGGAAALRNFATGANEPDWHLSGVNWGVDLACPEVTDLRQAQAGDPAVHDPAQMLQSARGIEVGHVFQLGTRYTTAMNATFAAADGTTQPLQMGCFGIGVTRLAQAIAEQLSDARGLVWPTCIAPYEVVLTIVDMSHAGQLAAATTLYGQLRAAGIDVLLDDRPVRAGAKFADADLLGVPYRVTLGRRLEGGEVEVHCRRSGEVRRLTLDNVVADLRVRLETPLA</sequence>
<dbReference type="InterPro" id="IPR002316">
    <property type="entry name" value="Pro-tRNA-ligase_IIa"/>
</dbReference>
<dbReference type="SUPFAM" id="SSF52954">
    <property type="entry name" value="Class II aaRS ABD-related"/>
    <property type="match status" value="1"/>
</dbReference>
<dbReference type="InterPro" id="IPR004154">
    <property type="entry name" value="Anticodon-bd"/>
</dbReference>
<keyword evidence="13" id="KW-1185">Reference proteome</keyword>
<keyword evidence="6 10" id="KW-0067">ATP-binding</keyword>
<comment type="subunit">
    <text evidence="2 10">Homodimer.</text>
</comment>
<dbReference type="NCBIfam" id="TIGR00409">
    <property type="entry name" value="proS_fam_II"/>
    <property type="match status" value="1"/>
</dbReference>
<dbReference type="RefSeq" id="WP_380041181.1">
    <property type="nucleotide sequence ID" value="NZ_JBHSEH010000022.1"/>
</dbReference>
<dbReference type="Pfam" id="PF04073">
    <property type="entry name" value="tRNA_edit"/>
    <property type="match status" value="1"/>
</dbReference>
<dbReference type="SUPFAM" id="SSF55681">
    <property type="entry name" value="Class II aaRS and biotin synthetases"/>
    <property type="match status" value="1"/>
</dbReference>
<dbReference type="InterPro" id="IPR044140">
    <property type="entry name" value="ProRS_anticodon_short"/>
</dbReference>